<organism evidence="3 4">
    <name type="scientific">[Anoxybacillus] calidus</name>
    <dbReference type="NCBI Taxonomy" id="575178"/>
    <lineage>
        <taxon>Bacteria</taxon>
        <taxon>Bacillati</taxon>
        <taxon>Bacillota</taxon>
        <taxon>Bacilli</taxon>
        <taxon>Bacillales</taxon>
        <taxon>Anoxybacillaceae</taxon>
        <taxon>Paranoxybacillus</taxon>
    </lineage>
</organism>
<accession>A0A7V9Z2K4</accession>
<feature type="domain" description="Cupin type-2" evidence="2">
    <location>
        <begin position="33"/>
        <end position="100"/>
    </location>
</feature>
<dbReference type="EMBL" id="JACDUU010000010">
    <property type="protein sequence ID" value="MBA2872927.1"/>
    <property type="molecule type" value="Genomic_DNA"/>
</dbReference>
<comment type="caution">
    <text evidence="3">The sequence shown here is derived from an EMBL/GenBank/DDBJ whole genome shotgun (WGS) entry which is preliminary data.</text>
</comment>
<dbReference type="GO" id="GO:0046872">
    <property type="term" value="F:metal ion binding"/>
    <property type="evidence" value="ECO:0007669"/>
    <property type="project" value="UniProtKB-KW"/>
</dbReference>
<dbReference type="InterPro" id="IPR051610">
    <property type="entry name" value="GPI/OXD"/>
</dbReference>
<dbReference type="Proteomes" id="UP000580891">
    <property type="component" value="Unassembled WGS sequence"/>
</dbReference>
<gene>
    <name evidence="3" type="ORF">HNQ85_003242</name>
</gene>
<dbReference type="InterPro" id="IPR013096">
    <property type="entry name" value="Cupin_2"/>
</dbReference>
<dbReference type="AlphaFoldDB" id="A0A7V9Z2K4"/>
<keyword evidence="3" id="KW-0413">Isomerase</keyword>
<protein>
    <submittedName>
        <fullName evidence="3">Mannose-6-phosphate isomerase-like protein (Cupin superfamily)</fullName>
    </submittedName>
</protein>
<name>A0A7V9Z2K4_9BACL</name>
<evidence type="ECO:0000313" key="4">
    <source>
        <dbReference type="Proteomes" id="UP000580891"/>
    </source>
</evidence>
<sequence>MKISKQTADHYIWGERCDRWHLVKDSNLSVIHERMPSNTSEVKHYHEKSRQFFFVLSGTITIEVNGNIMNLDKHEGIEVPPLVPHQVFNQSECDAEFLVISQPASKGDRILLDFHDEKENG</sequence>
<keyword evidence="4" id="KW-1185">Reference proteome</keyword>
<evidence type="ECO:0000259" key="2">
    <source>
        <dbReference type="Pfam" id="PF07883"/>
    </source>
</evidence>
<evidence type="ECO:0000256" key="1">
    <source>
        <dbReference type="ARBA" id="ARBA00022723"/>
    </source>
</evidence>
<dbReference type="InterPro" id="IPR014710">
    <property type="entry name" value="RmlC-like_jellyroll"/>
</dbReference>
<dbReference type="PANTHER" id="PTHR35848:SF9">
    <property type="entry name" value="SLL1358 PROTEIN"/>
    <property type="match status" value="1"/>
</dbReference>
<proteinExistence type="predicted"/>
<dbReference type="Gene3D" id="2.60.120.10">
    <property type="entry name" value="Jelly Rolls"/>
    <property type="match status" value="1"/>
</dbReference>
<dbReference type="InterPro" id="IPR011051">
    <property type="entry name" value="RmlC_Cupin_sf"/>
</dbReference>
<keyword evidence="1" id="KW-0479">Metal-binding</keyword>
<dbReference type="Pfam" id="PF07883">
    <property type="entry name" value="Cupin_2"/>
    <property type="match status" value="1"/>
</dbReference>
<reference evidence="3 4" key="1">
    <citation type="submission" date="2020-07" db="EMBL/GenBank/DDBJ databases">
        <title>Genomic Encyclopedia of Type Strains, Phase IV (KMG-IV): sequencing the most valuable type-strain genomes for metagenomic binning, comparative biology and taxonomic classification.</title>
        <authorList>
            <person name="Goeker M."/>
        </authorList>
    </citation>
    <scope>NUCLEOTIDE SEQUENCE [LARGE SCALE GENOMIC DNA]</scope>
    <source>
        <strain evidence="3 4">DSM 25220</strain>
    </source>
</reference>
<dbReference type="PANTHER" id="PTHR35848">
    <property type="entry name" value="OXALATE-BINDING PROTEIN"/>
    <property type="match status" value="1"/>
</dbReference>
<dbReference type="RefSeq" id="WP_181538671.1">
    <property type="nucleotide sequence ID" value="NZ_JACDUU010000010.1"/>
</dbReference>
<dbReference type="GO" id="GO:0016853">
    <property type="term" value="F:isomerase activity"/>
    <property type="evidence" value="ECO:0007669"/>
    <property type="project" value="UniProtKB-KW"/>
</dbReference>
<evidence type="ECO:0000313" key="3">
    <source>
        <dbReference type="EMBL" id="MBA2872927.1"/>
    </source>
</evidence>
<dbReference type="SUPFAM" id="SSF51182">
    <property type="entry name" value="RmlC-like cupins"/>
    <property type="match status" value="1"/>
</dbReference>